<keyword evidence="3" id="KW-1185">Reference proteome</keyword>
<reference evidence="2 3" key="1">
    <citation type="submission" date="2024-09" db="EMBL/GenBank/DDBJ databases">
        <authorList>
            <person name="Sun Q."/>
            <person name="Mori K."/>
        </authorList>
    </citation>
    <scope>NUCLEOTIDE SEQUENCE [LARGE SCALE GENOMIC DNA]</scope>
    <source>
        <strain evidence="2 3">KCTC 23076</strain>
    </source>
</reference>
<evidence type="ECO:0000313" key="3">
    <source>
        <dbReference type="Proteomes" id="UP001589896"/>
    </source>
</evidence>
<evidence type="ECO:0000313" key="2">
    <source>
        <dbReference type="EMBL" id="MFC0676802.1"/>
    </source>
</evidence>
<gene>
    <name evidence="2" type="ORF">ACFFGH_02905</name>
</gene>
<protein>
    <submittedName>
        <fullName evidence="2">Uncharacterized protein</fullName>
    </submittedName>
</protein>
<sequence>MPGRKLCQRSDGRAFESLCSAGRDRPSRTGGVVRAGRSLSFAATPAGTDCSAQLSPFGELCLMSRADTLPLEQAINRQRQRREGMAEILGGAVSRHGCRDPTRSDADYTDIR</sequence>
<proteinExistence type="predicted"/>
<organism evidence="2 3">
    <name type="scientific">Lysobacter korlensis</name>
    <dbReference type="NCBI Taxonomy" id="553636"/>
    <lineage>
        <taxon>Bacteria</taxon>
        <taxon>Pseudomonadati</taxon>
        <taxon>Pseudomonadota</taxon>
        <taxon>Gammaproteobacteria</taxon>
        <taxon>Lysobacterales</taxon>
        <taxon>Lysobacteraceae</taxon>
        <taxon>Lysobacter</taxon>
    </lineage>
</organism>
<comment type="caution">
    <text evidence="2">The sequence shown here is derived from an EMBL/GenBank/DDBJ whole genome shotgun (WGS) entry which is preliminary data.</text>
</comment>
<dbReference type="RefSeq" id="WP_386664645.1">
    <property type="nucleotide sequence ID" value="NZ_JBHLTG010000001.1"/>
</dbReference>
<name>A0ABV6RIJ9_9GAMM</name>
<dbReference type="Proteomes" id="UP001589896">
    <property type="component" value="Unassembled WGS sequence"/>
</dbReference>
<evidence type="ECO:0000256" key="1">
    <source>
        <dbReference type="SAM" id="MobiDB-lite"/>
    </source>
</evidence>
<dbReference type="EMBL" id="JBHLTG010000001">
    <property type="protein sequence ID" value="MFC0676802.1"/>
    <property type="molecule type" value="Genomic_DNA"/>
</dbReference>
<accession>A0ABV6RIJ9</accession>
<feature type="region of interest" description="Disordered" evidence="1">
    <location>
        <begin position="88"/>
        <end position="112"/>
    </location>
</feature>
<feature type="compositionally biased region" description="Basic and acidic residues" evidence="1">
    <location>
        <begin position="97"/>
        <end position="112"/>
    </location>
</feature>